<evidence type="ECO:0000313" key="4">
    <source>
        <dbReference type="Proteomes" id="UP000236649"/>
    </source>
</evidence>
<gene>
    <name evidence="3" type="ORF">C2L64_47580</name>
</gene>
<protein>
    <submittedName>
        <fullName evidence="3">Phasin (PHA-granule associated protein)</fullName>
    </submittedName>
</protein>
<dbReference type="KEGG" id="phs:C2L64_47580"/>
<evidence type="ECO:0000313" key="3">
    <source>
        <dbReference type="EMBL" id="AUT75921.1"/>
    </source>
</evidence>
<dbReference type="InterPro" id="IPR018968">
    <property type="entry name" value="Phasin"/>
</dbReference>
<feature type="region of interest" description="Disordered" evidence="1">
    <location>
        <begin position="149"/>
        <end position="169"/>
    </location>
</feature>
<feature type="compositionally biased region" description="Low complexity" evidence="1">
    <location>
        <begin position="149"/>
        <end position="162"/>
    </location>
</feature>
<evidence type="ECO:0000259" key="2">
    <source>
        <dbReference type="Pfam" id="PF09361"/>
    </source>
</evidence>
<sequence>MTLFALTNQAFQGLQKVAALNLLRSALAEGEVSWKEALSGQPTEAIVTSQINAMQVAAEKMLSYNRHLYEIASGTQAELLKVSQARHEQQNRDAQTLVDSFATSAPAGAEAAITVLKSAFSTASLTYETVRKAATQAIELTQSNLAATSAAASKAGQQAPAQMSRAAKQ</sequence>
<accession>A0AAN1JKY9</accession>
<dbReference type="EMBL" id="CP026108">
    <property type="protein sequence ID" value="AUT75921.1"/>
    <property type="molecule type" value="Genomic_DNA"/>
</dbReference>
<reference evidence="3 4" key="1">
    <citation type="submission" date="2018-01" db="EMBL/GenBank/DDBJ databases">
        <title>Species boundaries and ecological features among Paraburkholderia terrae DSMZ17804T, P. hospita DSMZ17164T and P. caribensis DSMZ13236T.</title>
        <authorList>
            <person name="Pratama A.A."/>
        </authorList>
    </citation>
    <scope>NUCLEOTIDE SEQUENCE [LARGE SCALE GENOMIC DNA]</scope>
    <source>
        <strain evidence="3 4">DSM 17164</strain>
    </source>
</reference>
<dbReference type="NCBIfam" id="TIGR01841">
    <property type="entry name" value="phasin"/>
    <property type="match status" value="1"/>
</dbReference>
<dbReference type="Proteomes" id="UP000236649">
    <property type="component" value="Chromosome 4"/>
</dbReference>
<organism evidence="3 4">
    <name type="scientific">Paraburkholderia hospita</name>
    <dbReference type="NCBI Taxonomy" id="169430"/>
    <lineage>
        <taxon>Bacteria</taxon>
        <taxon>Pseudomonadati</taxon>
        <taxon>Pseudomonadota</taxon>
        <taxon>Betaproteobacteria</taxon>
        <taxon>Burkholderiales</taxon>
        <taxon>Burkholderiaceae</taxon>
        <taxon>Paraburkholderia</taxon>
    </lineage>
</organism>
<dbReference type="Pfam" id="PF09361">
    <property type="entry name" value="Phasin_2"/>
    <property type="match status" value="1"/>
</dbReference>
<dbReference type="AlphaFoldDB" id="A0AAN1JKY9"/>
<feature type="domain" description="Phasin" evidence="2">
    <location>
        <begin position="2"/>
        <end position="86"/>
    </location>
</feature>
<proteinExistence type="predicted"/>
<name>A0AAN1JKY9_9BURK</name>
<evidence type="ECO:0000256" key="1">
    <source>
        <dbReference type="SAM" id="MobiDB-lite"/>
    </source>
</evidence>
<dbReference type="InterPro" id="IPR010127">
    <property type="entry name" value="Phasin_subfam-1"/>
</dbReference>